<evidence type="ECO:0000313" key="5">
    <source>
        <dbReference type="Proteomes" id="UP001596071"/>
    </source>
</evidence>
<keyword evidence="5" id="KW-1185">Reference proteome</keyword>
<dbReference type="InterPro" id="IPR045584">
    <property type="entry name" value="Pilin-like"/>
</dbReference>
<accession>A0ABW0TZK3</accession>
<comment type="caution">
    <text evidence="4">The sequence shown here is derived from an EMBL/GenBank/DDBJ whole genome shotgun (WGS) entry which is preliminary data.</text>
</comment>
<feature type="transmembrane region" description="Helical" evidence="3">
    <location>
        <begin position="20"/>
        <end position="42"/>
    </location>
</feature>
<dbReference type="EMBL" id="JBHSNP010000026">
    <property type="protein sequence ID" value="MFC5603955.1"/>
    <property type="molecule type" value="Genomic_DNA"/>
</dbReference>
<reference evidence="5" key="1">
    <citation type="journal article" date="2019" name="Int. J. Syst. Evol. Microbiol.">
        <title>The Global Catalogue of Microorganisms (GCM) 10K type strain sequencing project: providing services to taxonomists for standard genome sequencing and annotation.</title>
        <authorList>
            <consortium name="The Broad Institute Genomics Platform"/>
            <consortium name="The Broad Institute Genome Sequencing Center for Infectious Disease"/>
            <person name="Wu L."/>
            <person name="Ma J."/>
        </authorList>
    </citation>
    <scope>NUCLEOTIDE SEQUENCE [LARGE SCALE GENOMIC DNA]</scope>
    <source>
        <strain evidence="5">KACC 11299</strain>
    </source>
</reference>
<sequence>MKKLLQKRLKNEKGLTLVELLAVIVILGIIAAIAVPAIGGIIENTRVKAQFSDGQNVLAAANIYFVENPGAQPVSIAELVSQNYLDNAGSFGKDNDGKVTYTKGGNTLSATTVGDKTTVTFANATNEAISKADAKSGNGDLVKINKK</sequence>
<gene>
    <name evidence="4" type="ORF">ACFPTP_12065</name>
</gene>
<dbReference type="InterPro" id="IPR012902">
    <property type="entry name" value="N_methyl_site"/>
</dbReference>
<comment type="subcellular location">
    <subcellularLocation>
        <location evidence="1">Cell surface</location>
    </subcellularLocation>
</comment>
<organism evidence="4 5">
    <name type="scientific">Sporosarcina koreensis</name>
    <dbReference type="NCBI Taxonomy" id="334735"/>
    <lineage>
        <taxon>Bacteria</taxon>
        <taxon>Bacillati</taxon>
        <taxon>Bacillota</taxon>
        <taxon>Bacilli</taxon>
        <taxon>Bacillales</taxon>
        <taxon>Caryophanaceae</taxon>
        <taxon>Sporosarcina</taxon>
    </lineage>
</organism>
<dbReference type="PROSITE" id="PS00409">
    <property type="entry name" value="PROKAR_NTER_METHYL"/>
    <property type="match status" value="1"/>
</dbReference>
<dbReference type="Gene3D" id="3.30.700.10">
    <property type="entry name" value="Glycoprotein, Type 4 Pilin"/>
    <property type="match status" value="1"/>
</dbReference>
<dbReference type="NCBIfam" id="TIGR02532">
    <property type="entry name" value="IV_pilin_GFxxxE"/>
    <property type="match status" value="1"/>
</dbReference>
<dbReference type="Proteomes" id="UP001596071">
    <property type="component" value="Unassembled WGS sequence"/>
</dbReference>
<dbReference type="SUPFAM" id="SSF54523">
    <property type="entry name" value="Pili subunits"/>
    <property type="match status" value="1"/>
</dbReference>
<evidence type="ECO:0000256" key="2">
    <source>
        <dbReference type="ARBA" id="ARBA00023287"/>
    </source>
</evidence>
<keyword evidence="3" id="KW-1133">Transmembrane helix</keyword>
<proteinExistence type="predicted"/>
<evidence type="ECO:0000256" key="3">
    <source>
        <dbReference type="SAM" id="Phobius"/>
    </source>
</evidence>
<dbReference type="RefSeq" id="WP_381445207.1">
    <property type="nucleotide sequence ID" value="NZ_JBHSNP010000026.1"/>
</dbReference>
<keyword evidence="2" id="KW-0178">Competence</keyword>
<dbReference type="Pfam" id="PF07963">
    <property type="entry name" value="N_methyl"/>
    <property type="match status" value="1"/>
</dbReference>
<keyword evidence="3" id="KW-0472">Membrane</keyword>
<evidence type="ECO:0000313" key="4">
    <source>
        <dbReference type="EMBL" id="MFC5603955.1"/>
    </source>
</evidence>
<protein>
    <submittedName>
        <fullName evidence="4">Prepilin-type N-terminal cleavage/methylation domain-containing protein</fullName>
    </submittedName>
</protein>
<evidence type="ECO:0000256" key="1">
    <source>
        <dbReference type="ARBA" id="ARBA00004241"/>
    </source>
</evidence>
<name>A0ABW0TZK3_9BACL</name>
<keyword evidence="3" id="KW-0812">Transmembrane</keyword>